<protein>
    <submittedName>
        <fullName evidence="3">Prophage LambdaBa04, site-specific recombinase, phage integrase family protein</fullName>
    </submittedName>
</protein>
<dbReference type="Gene3D" id="1.10.443.10">
    <property type="entry name" value="Intergrase catalytic core"/>
    <property type="match status" value="1"/>
</dbReference>
<sequence length="119" mass="14305">MNFVQPIRDKRKLADILSYLKKENKRDHMLVFLGINTGLRIKYILHLKVKDVKGHHISLREFKTKKQKMTRLTPSRHYRVLFSYYVYLLFYHRFFFLKSNSSYGCIPSIYSRITVKASA</sequence>
<proteinExistence type="predicted"/>
<keyword evidence="2" id="KW-0812">Transmembrane</keyword>
<dbReference type="EMBL" id="CP001880">
    <property type="protein sequence ID" value="ADC52341.1"/>
    <property type="molecule type" value="Genomic_DNA"/>
</dbReference>
<dbReference type="InterPro" id="IPR013762">
    <property type="entry name" value="Integrase-like_cat_sf"/>
</dbReference>
<feature type="transmembrane region" description="Helical" evidence="2">
    <location>
        <begin position="78"/>
        <end position="96"/>
    </location>
</feature>
<dbReference type="AlphaFoldDB" id="D3G1W5"/>
<accession>D3G1W5</accession>
<name>D3G1W5_ALKPO</name>
<dbReference type="SUPFAM" id="SSF56349">
    <property type="entry name" value="DNA breaking-rejoining enzymes"/>
    <property type="match status" value="1"/>
</dbReference>
<keyword evidence="1" id="KW-0233">DNA recombination</keyword>
<keyword evidence="4" id="KW-1185">Reference proteome</keyword>
<dbReference type="KEGG" id="bpf:BpOF4_21729"/>
<reference evidence="3 4" key="1">
    <citation type="journal article" date="2011" name="Environ. Microbiol.">
        <title>Genome of alkaliphilic Bacillus pseudofirmus OF4 reveals adaptations that support the ability to grow in an external pH range from 7.5 to 11.4.</title>
        <authorList>
            <person name="Janto B."/>
            <person name="Ahmed A."/>
            <person name="Ito M."/>
            <person name="Liu J."/>
            <person name="Hicks D.B."/>
            <person name="Pagni S."/>
            <person name="Fackelmayer O.J."/>
            <person name="Smith T.A."/>
            <person name="Earl J."/>
            <person name="Elbourne L.D."/>
            <person name="Hassan K."/>
            <person name="Paulsen I.T."/>
            <person name="Kolsto A.B."/>
            <person name="Tourasse N.J."/>
            <person name="Ehrlich G.D."/>
            <person name="Boissy R."/>
            <person name="Ivey D.M."/>
            <person name="Li G."/>
            <person name="Xue Y."/>
            <person name="Ma Y."/>
            <person name="Hu F.Z."/>
            <person name="Krulwich T.A."/>
        </authorList>
    </citation>
    <scope>NUCLEOTIDE SEQUENCE [LARGE SCALE GENOMIC DNA]</scope>
    <source>
        <strain evidence="4">ATCC BAA-2126 / JCM 17055 / OF4</strain>
    </source>
</reference>
<evidence type="ECO:0000256" key="2">
    <source>
        <dbReference type="SAM" id="Phobius"/>
    </source>
</evidence>
<evidence type="ECO:0000313" key="4">
    <source>
        <dbReference type="Proteomes" id="UP000001544"/>
    </source>
</evidence>
<geneLocation type="plasmid" evidence="3 4">
    <name>pBpOF4-02</name>
</geneLocation>
<organism evidence="3 4">
    <name type="scientific">Alkalihalophilus pseudofirmus (strain ATCC BAA-2126 / JCM 17055 / OF4)</name>
    <name type="common">Bacillus pseudofirmus</name>
    <dbReference type="NCBI Taxonomy" id="398511"/>
    <lineage>
        <taxon>Bacteria</taxon>
        <taxon>Bacillati</taxon>
        <taxon>Bacillota</taxon>
        <taxon>Bacilli</taxon>
        <taxon>Bacillales</taxon>
        <taxon>Bacillaceae</taxon>
        <taxon>Alkalihalophilus</taxon>
    </lineage>
</organism>
<dbReference type="GO" id="GO:0006310">
    <property type="term" value="P:DNA recombination"/>
    <property type="evidence" value="ECO:0007669"/>
    <property type="project" value="UniProtKB-KW"/>
</dbReference>
<dbReference type="InterPro" id="IPR011010">
    <property type="entry name" value="DNA_brk_join_enz"/>
</dbReference>
<keyword evidence="3" id="KW-0614">Plasmid</keyword>
<keyword evidence="2" id="KW-1133">Transmembrane helix</keyword>
<dbReference type="GO" id="GO:0015074">
    <property type="term" value="P:DNA integration"/>
    <property type="evidence" value="ECO:0007669"/>
    <property type="project" value="InterPro"/>
</dbReference>
<evidence type="ECO:0000256" key="1">
    <source>
        <dbReference type="ARBA" id="ARBA00023172"/>
    </source>
</evidence>
<evidence type="ECO:0000313" key="3">
    <source>
        <dbReference type="EMBL" id="ADC52341.1"/>
    </source>
</evidence>
<dbReference type="GO" id="GO:0003677">
    <property type="term" value="F:DNA binding"/>
    <property type="evidence" value="ECO:0007669"/>
    <property type="project" value="InterPro"/>
</dbReference>
<dbReference type="Proteomes" id="UP000001544">
    <property type="component" value="Plasmid pBpOF4-02"/>
</dbReference>
<dbReference type="HOGENOM" id="CLU_2056663_0_0_9"/>
<keyword evidence="2" id="KW-0472">Membrane</keyword>
<gene>
    <name evidence="3" type="ordered locus">BpOF4_21729</name>
</gene>